<protein>
    <submittedName>
        <fullName evidence="1">Uncharacterized protein</fullName>
    </submittedName>
</protein>
<name>A0A672L1C5_SINGR</name>
<dbReference type="AlphaFoldDB" id="A0A672L1C5"/>
<accession>A0A672L1C5</accession>
<dbReference type="Proteomes" id="UP000472262">
    <property type="component" value="Unassembled WGS sequence"/>
</dbReference>
<reference evidence="1" key="1">
    <citation type="submission" date="2025-08" db="UniProtKB">
        <authorList>
            <consortium name="Ensembl"/>
        </authorList>
    </citation>
    <scope>IDENTIFICATION</scope>
</reference>
<evidence type="ECO:0000313" key="1">
    <source>
        <dbReference type="Ensembl" id="ENSSGRP00000017907.1"/>
    </source>
</evidence>
<dbReference type="InParanoid" id="A0A672L1C5"/>
<sequence>HLTTDSLSLSLSLPPHPPGAVLNTWADVLMLLATLLCRNQAVVGPSVSVALGKLWQRFSYVPLW</sequence>
<organism evidence="1 2">
    <name type="scientific">Sinocyclocheilus grahami</name>
    <name type="common">Dianchi golden-line fish</name>
    <name type="synonym">Barbus grahami</name>
    <dbReference type="NCBI Taxonomy" id="75366"/>
    <lineage>
        <taxon>Eukaryota</taxon>
        <taxon>Metazoa</taxon>
        <taxon>Chordata</taxon>
        <taxon>Craniata</taxon>
        <taxon>Vertebrata</taxon>
        <taxon>Euteleostomi</taxon>
        <taxon>Actinopterygii</taxon>
        <taxon>Neopterygii</taxon>
        <taxon>Teleostei</taxon>
        <taxon>Ostariophysi</taxon>
        <taxon>Cypriniformes</taxon>
        <taxon>Cyprinidae</taxon>
        <taxon>Cyprininae</taxon>
        <taxon>Sinocyclocheilus</taxon>
    </lineage>
</organism>
<evidence type="ECO:0000313" key="2">
    <source>
        <dbReference type="Proteomes" id="UP000472262"/>
    </source>
</evidence>
<reference evidence="1" key="2">
    <citation type="submission" date="2025-09" db="UniProtKB">
        <authorList>
            <consortium name="Ensembl"/>
        </authorList>
    </citation>
    <scope>IDENTIFICATION</scope>
</reference>
<keyword evidence="2" id="KW-1185">Reference proteome</keyword>
<dbReference type="Ensembl" id="ENSSGRT00000019353.1">
    <property type="protein sequence ID" value="ENSSGRP00000017907.1"/>
    <property type="gene ID" value="ENSSGRG00000010868.1"/>
</dbReference>
<proteinExistence type="predicted"/>